<evidence type="ECO:0000256" key="1">
    <source>
        <dbReference type="SAM" id="Phobius"/>
    </source>
</evidence>
<feature type="transmembrane region" description="Helical" evidence="1">
    <location>
        <begin position="33"/>
        <end position="57"/>
    </location>
</feature>
<reference evidence="3 4" key="1">
    <citation type="submission" date="2016-10" db="EMBL/GenBank/DDBJ databases">
        <authorList>
            <person name="de Groot N.N."/>
        </authorList>
    </citation>
    <scope>NUCLEOTIDE SEQUENCE [LARGE SCALE GENOMIC DNA]</scope>
    <source>
        <strain evidence="3 4">DSM 9236</strain>
    </source>
</reference>
<dbReference type="Gene3D" id="3.40.50.1820">
    <property type="entry name" value="alpha/beta hydrolase"/>
    <property type="match status" value="1"/>
</dbReference>
<evidence type="ECO:0000313" key="3">
    <source>
        <dbReference type="EMBL" id="SFE74582.1"/>
    </source>
</evidence>
<keyword evidence="1" id="KW-0472">Membrane</keyword>
<dbReference type="InterPro" id="IPR029058">
    <property type="entry name" value="AB_hydrolase_fold"/>
</dbReference>
<feature type="transmembrane region" description="Helical" evidence="1">
    <location>
        <begin position="102"/>
        <end position="122"/>
    </location>
</feature>
<evidence type="ECO:0000313" key="4">
    <source>
        <dbReference type="Proteomes" id="UP000198896"/>
    </source>
</evidence>
<feature type="domain" description="Carboxylesterase type B" evidence="2">
    <location>
        <begin position="169"/>
        <end position="559"/>
    </location>
</feature>
<organism evidence="3 4">
    <name type="scientific">Succiniclasticum ruminis DSM 9236</name>
    <dbReference type="NCBI Taxonomy" id="1123323"/>
    <lineage>
        <taxon>Bacteria</taxon>
        <taxon>Bacillati</taxon>
        <taxon>Bacillota</taxon>
        <taxon>Negativicutes</taxon>
        <taxon>Acidaminococcales</taxon>
        <taxon>Acidaminococcaceae</taxon>
        <taxon>Succiniclasticum</taxon>
    </lineage>
</organism>
<dbReference type="EMBL" id="FONL01000016">
    <property type="protein sequence ID" value="SFE74582.1"/>
    <property type="molecule type" value="Genomic_DNA"/>
</dbReference>
<proteinExistence type="predicted"/>
<dbReference type="PANTHER" id="PTHR11559">
    <property type="entry name" value="CARBOXYLESTERASE"/>
    <property type="match status" value="1"/>
</dbReference>
<dbReference type="Proteomes" id="UP000198896">
    <property type="component" value="Unassembled WGS sequence"/>
</dbReference>
<name>A0A1I2D235_9FIRM</name>
<evidence type="ECO:0000259" key="2">
    <source>
        <dbReference type="Pfam" id="PF00135"/>
    </source>
</evidence>
<dbReference type="RefSeq" id="WP_093914034.1">
    <property type="nucleotide sequence ID" value="NZ_FONL01000016.1"/>
</dbReference>
<dbReference type="STRING" id="1123323.SAMN05216245_11631"/>
<dbReference type="Pfam" id="PF00135">
    <property type="entry name" value="COesterase"/>
    <property type="match status" value="1"/>
</dbReference>
<keyword evidence="4" id="KW-1185">Reference proteome</keyword>
<dbReference type="OrthoDB" id="24847at2"/>
<keyword evidence="1" id="KW-1133">Transmembrane helix</keyword>
<gene>
    <name evidence="3" type="ORF">SAMN05216245_11631</name>
</gene>
<sequence>MKKLFTVDDFMIAFVSALGYGLGYEIPKLLGWPDWQCLAVCFVAGFAMDFAVGRIIFSRAIQKKPAYRFVAFALFIFIFLAVQHIAMSWLGVSMLGHLLVQYRSVIAFPVLGFLLSMAVRWYRIRKVRRQYGDGSNGFVFDEALKTIDLDEVNRQNRPIRGAYDTGLAVKTKTGTYVGVKEKNIIYYSGIPYAKPPVGERRWKAPEPLPESEAVFEAQHLGASAIQVDHEGSILKHHRQSEDCLTLNICVGSKKTDRKKPVIVLFHHGDFAYGGSADPLMDGTSLIRTCPDVVGVSFNFRLGLFGFIDFSEVPGGEAYPDALNLGLLDQIAALRWIKENIAAFGGDPDRITVMGFESGAVSISLLAACEQAKGLFRKAFVFHGNPMAAFDTPEMSRMLAKKLLQETSAATMEELMQLSTEQLKEASQKLLMGLFLSGPVRDGKLISADVYEAYRNGTATDIEFLIGVASNERKIYRSFVGNQTYGDFISSELNVILRYLDEVSPPDAQAIRAYVREQAATVPEVEAKAKAVEQCSALGVYLSARKLAEGGNKVYLLYWNVKPLLENLGSGTVDVASAFLGNSDGAQLYGNVLDADISEVLRSFLVKFLRGDAMRFYNNEIRGVSAIEWERFPKALLVSDKGLRCGPVEDKLTEIKGLPEFIGKY</sequence>
<dbReference type="InterPro" id="IPR002018">
    <property type="entry name" value="CarbesteraseB"/>
</dbReference>
<dbReference type="AlphaFoldDB" id="A0A1I2D235"/>
<protein>
    <submittedName>
        <fullName evidence="3">Para-nitrobenzyl esterase</fullName>
    </submittedName>
</protein>
<dbReference type="SUPFAM" id="SSF53474">
    <property type="entry name" value="alpha/beta-Hydrolases"/>
    <property type="match status" value="1"/>
</dbReference>
<dbReference type="InterPro" id="IPR050309">
    <property type="entry name" value="Type-B_Carboxylest/Lipase"/>
</dbReference>
<accession>A0A1I2D235</accession>
<keyword evidence="1" id="KW-0812">Transmembrane</keyword>
<feature type="transmembrane region" description="Helical" evidence="1">
    <location>
        <begin position="69"/>
        <end position="90"/>
    </location>
</feature>